<evidence type="ECO:0000313" key="1">
    <source>
        <dbReference type="EMBL" id="ABB50864.1"/>
    </source>
</evidence>
<dbReference type="KEGG" id="pmi:PMT9312_1816"/>
<dbReference type="RefSeq" id="WP_011377345.1">
    <property type="nucleotide sequence ID" value="NC_007577.1"/>
</dbReference>
<dbReference type="AlphaFoldDB" id="Q317T1"/>
<organism evidence="1 2">
    <name type="scientific">Prochlorococcus marinus (strain MIT 9312)</name>
    <dbReference type="NCBI Taxonomy" id="74546"/>
    <lineage>
        <taxon>Bacteria</taxon>
        <taxon>Bacillati</taxon>
        <taxon>Cyanobacteriota</taxon>
        <taxon>Cyanophyceae</taxon>
        <taxon>Synechococcales</taxon>
        <taxon>Prochlorococcaceae</taxon>
        <taxon>Prochlorococcus</taxon>
    </lineage>
</organism>
<dbReference type="STRING" id="74546.PMT9312_1816"/>
<protein>
    <submittedName>
        <fullName evidence="1">Uncharacterized protein</fullName>
    </submittedName>
</protein>
<reference evidence="2" key="1">
    <citation type="submission" date="2005-07" db="EMBL/GenBank/DDBJ databases">
        <title>Complete sequence of Prochlorococcus marinus str. MIT 9312.</title>
        <authorList>
            <consortium name="US DOE Joint Genome Institute"/>
            <person name="Copeland A."/>
            <person name="Lucas S."/>
            <person name="Lapidus A."/>
            <person name="Barry K."/>
            <person name="Detter J.C."/>
            <person name="Glavina T."/>
            <person name="Hammon N."/>
            <person name="Israni S."/>
            <person name="Pitluck S."/>
            <person name="Thiel J."/>
            <person name="Schmutz J."/>
            <person name="Larimer F."/>
            <person name="Land M."/>
            <person name="Kyrpides N."/>
            <person name="Lykidis A."/>
            <person name="Richardson P."/>
        </authorList>
    </citation>
    <scope>NUCLEOTIDE SEQUENCE [LARGE SCALE GENOMIC DNA]</scope>
    <source>
        <strain evidence="2">MIT 9312</strain>
    </source>
</reference>
<gene>
    <name evidence="1" type="ordered locus">PMT9312_1816</name>
</gene>
<name>Q317T1_PROM9</name>
<proteinExistence type="predicted"/>
<dbReference type="HOGENOM" id="CLU_2557052_0_0_3"/>
<evidence type="ECO:0000313" key="2">
    <source>
        <dbReference type="Proteomes" id="UP000002715"/>
    </source>
</evidence>
<dbReference type="Proteomes" id="UP000002715">
    <property type="component" value="Chromosome"/>
</dbReference>
<dbReference type="OrthoDB" id="541384at2"/>
<accession>Q317T1</accession>
<sequence>MSFFTWKDNGLTSDCSSLDAMASRFEETANLMKTLSKKGFKLKKKHNNQLILHPDPKVFDQWGFISEELPFKQLCLISDEE</sequence>
<dbReference type="EMBL" id="CP000111">
    <property type="protein sequence ID" value="ABB50864.1"/>
    <property type="molecule type" value="Genomic_DNA"/>
</dbReference>